<dbReference type="InterPro" id="IPR038756">
    <property type="entry name" value="CheX-like"/>
</dbReference>
<evidence type="ECO:0000256" key="1">
    <source>
        <dbReference type="ARBA" id="ARBA00022500"/>
    </source>
</evidence>
<reference evidence="3 4" key="1">
    <citation type="submission" date="2021-03" db="EMBL/GenBank/DDBJ databases">
        <title>Caproiciproducens sp. nov. isolated from feces of cow.</title>
        <authorList>
            <person name="Choi J.-Y."/>
        </authorList>
    </citation>
    <scope>NUCLEOTIDE SEQUENCE [LARGE SCALE GENOMIC DNA]</scope>
    <source>
        <strain evidence="3 4">AGMB10547</strain>
    </source>
</reference>
<sequence length="153" mass="16324">MNKDYTESFSIAFLDVMPQLGITDVQLKGETECGHLIRSPGVVVVIGITGDLHGNVYFTMQESCANSIASTMMGGMEVLQFDEMVQSAVSELSNMLAATACTNLSEKGIGADISTPTLIHGDFTADASLKQASCLEMLVGENLFGIYLSLETK</sequence>
<accession>A0ABS7DJC9</accession>
<dbReference type="PANTHER" id="PTHR39452">
    <property type="entry name" value="CHEY-P PHOSPHATASE CHEX"/>
    <property type="match status" value="1"/>
</dbReference>
<dbReference type="Pfam" id="PF13690">
    <property type="entry name" value="CheX"/>
    <property type="match status" value="1"/>
</dbReference>
<proteinExistence type="predicted"/>
<name>A0ABS7DJC9_9FIRM</name>
<gene>
    <name evidence="3" type="ORF">J5W02_01100</name>
</gene>
<dbReference type="SUPFAM" id="SSF103039">
    <property type="entry name" value="CheC-like"/>
    <property type="match status" value="1"/>
</dbReference>
<evidence type="ECO:0000313" key="3">
    <source>
        <dbReference type="EMBL" id="MBW7571395.1"/>
    </source>
</evidence>
<keyword evidence="4" id="KW-1185">Reference proteome</keyword>
<dbReference type="EMBL" id="JAGFNZ010000001">
    <property type="protein sequence ID" value="MBW7571395.1"/>
    <property type="molecule type" value="Genomic_DNA"/>
</dbReference>
<dbReference type="Proteomes" id="UP000719942">
    <property type="component" value="Unassembled WGS sequence"/>
</dbReference>
<keyword evidence="1" id="KW-0145">Chemotaxis</keyword>
<dbReference type="PANTHER" id="PTHR39452:SF1">
    <property type="entry name" value="CHEY-P PHOSPHATASE CHEX"/>
    <property type="match status" value="1"/>
</dbReference>
<comment type="caution">
    <text evidence="3">The sequence shown here is derived from an EMBL/GenBank/DDBJ whole genome shotgun (WGS) entry which is preliminary data.</text>
</comment>
<dbReference type="Gene3D" id="3.40.1550.10">
    <property type="entry name" value="CheC-like"/>
    <property type="match status" value="1"/>
</dbReference>
<dbReference type="InterPro" id="IPR028976">
    <property type="entry name" value="CheC-like_sf"/>
</dbReference>
<organism evidence="3 4">
    <name type="scientific">Caproiciproducens faecalis</name>
    <dbReference type="NCBI Taxonomy" id="2820301"/>
    <lineage>
        <taxon>Bacteria</taxon>
        <taxon>Bacillati</taxon>
        <taxon>Bacillota</taxon>
        <taxon>Clostridia</taxon>
        <taxon>Eubacteriales</taxon>
        <taxon>Acutalibacteraceae</taxon>
        <taxon>Caproiciproducens</taxon>
    </lineage>
</organism>
<dbReference type="RefSeq" id="WP_219963807.1">
    <property type="nucleotide sequence ID" value="NZ_JAGFNZ010000001.1"/>
</dbReference>
<feature type="domain" description="Chemotaxis phosphatase CheX-like" evidence="2">
    <location>
        <begin position="42"/>
        <end position="124"/>
    </location>
</feature>
<evidence type="ECO:0000259" key="2">
    <source>
        <dbReference type="Pfam" id="PF13690"/>
    </source>
</evidence>
<protein>
    <submittedName>
        <fullName evidence="3">Chemotaxis protein CheX</fullName>
    </submittedName>
</protein>
<dbReference type="CDD" id="cd17906">
    <property type="entry name" value="CheX"/>
    <property type="match status" value="1"/>
</dbReference>
<evidence type="ECO:0000313" key="4">
    <source>
        <dbReference type="Proteomes" id="UP000719942"/>
    </source>
</evidence>
<dbReference type="InterPro" id="IPR028051">
    <property type="entry name" value="CheX-like_dom"/>
</dbReference>